<gene>
    <name evidence="1" type="ORF">GCM10009682_05220</name>
</gene>
<reference evidence="2" key="1">
    <citation type="journal article" date="2019" name="Int. J. Syst. Evol. Microbiol.">
        <title>The Global Catalogue of Microorganisms (GCM) 10K type strain sequencing project: providing services to taxonomists for standard genome sequencing and annotation.</title>
        <authorList>
            <consortium name="The Broad Institute Genomics Platform"/>
            <consortium name="The Broad Institute Genome Sequencing Center for Infectious Disease"/>
            <person name="Wu L."/>
            <person name="Ma J."/>
        </authorList>
    </citation>
    <scope>NUCLEOTIDE SEQUENCE [LARGE SCALE GENOMIC DNA]</scope>
    <source>
        <strain evidence="2">JCM 13250</strain>
    </source>
</reference>
<organism evidence="1 2">
    <name type="scientific">Luedemannella flava</name>
    <dbReference type="NCBI Taxonomy" id="349316"/>
    <lineage>
        <taxon>Bacteria</taxon>
        <taxon>Bacillati</taxon>
        <taxon>Actinomycetota</taxon>
        <taxon>Actinomycetes</taxon>
        <taxon>Micromonosporales</taxon>
        <taxon>Micromonosporaceae</taxon>
        <taxon>Luedemannella</taxon>
    </lineage>
</organism>
<protein>
    <submittedName>
        <fullName evidence="1">Uncharacterized protein</fullName>
    </submittedName>
</protein>
<sequence length="207" mass="22372">MIRLTPVVERWSFDCPFWVVEQDEFYVPVPRMPTPGQSGAVLWALIGPAATGDDGAVTATEPAAAVEAYLALDDAFVAGGLRMTKGECVIDPGCCADLGEWRDWQRVVAGYEIDLGHSPTPFVEHRGPTVRVWSDGGHAPAEGPFDPATPYIDIARADLPVLLHAVQQDLMGFHAAIRPWVEDLVGPLAQPLLAAVDQRLLISAPLR</sequence>
<accession>A0ABP4XKC3</accession>
<evidence type="ECO:0000313" key="1">
    <source>
        <dbReference type="EMBL" id="GAA1786099.1"/>
    </source>
</evidence>
<name>A0ABP4XKC3_9ACTN</name>
<proteinExistence type="predicted"/>
<keyword evidence="2" id="KW-1185">Reference proteome</keyword>
<comment type="caution">
    <text evidence="1">The sequence shown here is derived from an EMBL/GenBank/DDBJ whole genome shotgun (WGS) entry which is preliminary data.</text>
</comment>
<evidence type="ECO:0000313" key="2">
    <source>
        <dbReference type="Proteomes" id="UP001500218"/>
    </source>
</evidence>
<dbReference type="EMBL" id="BAAALT010000009">
    <property type="protein sequence ID" value="GAA1786099.1"/>
    <property type="molecule type" value="Genomic_DNA"/>
</dbReference>
<dbReference type="Proteomes" id="UP001500218">
    <property type="component" value="Unassembled WGS sequence"/>
</dbReference>